<accession>A0A6I1FH28</accession>
<dbReference type="Gene3D" id="3.10.20.30">
    <property type="match status" value="1"/>
</dbReference>
<name>A0A6I1FH28_9BACI</name>
<dbReference type="NCBIfam" id="TIGR01682">
    <property type="entry name" value="moaD"/>
    <property type="match status" value="1"/>
</dbReference>
<keyword evidence="1" id="KW-0547">Nucleotide-binding</keyword>
<dbReference type="SUPFAM" id="SSF54285">
    <property type="entry name" value="MoaD/ThiS"/>
    <property type="match status" value="1"/>
</dbReference>
<dbReference type="Pfam" id="PF02597">
    <property type="entry name" value="ThiS"/>
    <property type="match status" value="1"/>
</dbReference>
<dbReference type="GO" id="GO:0006777">
    <property type="term" value="P:Mo-molybdopterin cofactor biosynthetic process"/>
    <property type="evidence" value="ECO:0007669"/>
    <property type="project" value="InterPro"/>
</dbReference>
<proteinExistence type="inferred from homology"/>
<dbReference type="Proteomes" id="UP000429595">
    <property type="component" value="Unassembled WGS sequence"/>
</dbReference>
<dbReference type="GO" id="GO:1990133">
    <property type="term" value="C:molybdopterin adenylyltransferase complex"/>
    <property type="evidence" value="ECO:0007669"/>
    <property type="project" value="TreeGrafter"/>
</dbReference>
<evidence type="ECO:0000256" key="2">
    <source>
        <dbReference type="ARBA" id="ARBA00024200"/>
    </source>
</evidence>
<evidence type="ECO:0000313" key="5">
    <source>
        <dbReference type="Proteomes" id="UP000429595"/>
    </source>
</evidence>
<keyword evidence="5" id="KW-1185">Reference proteome</keyword>
<dbReference type="PANTHER" id="PTHR33359">
    <property type="entry name" value="MOLYBDOPTERIN SYNTHASE SULFUR CARRIER SUBUNIT"/>
    <property type="match status" value="1"/>
</dbReference>
<dbReference type="UniPathway" id="UPA00344"/>
<dbReference type="GO" id="GO:0000166">
    <property type="term" value="F:nucleotide binding"/>
    <property type="evidence" value="ECO:0007669"/>
    <property type="project" value="UniProtKB-KW"/>
</dbReference>
<protein>
    <recommendedName>
        <fullName evidence="3">Molybdopterin synthase sulfur carrier subunit</fullName>
    </recommendedName>
</protein>
<evidence type="ECO:0000313" key="4">
    <source>
        <dbReference type="EMBL" id="KAB7707566.1"/>
    </source>
</evidence>
<evidence type="ECO:0000256" key="1">
    <source>
        <dbReference type="ARBA" id="ARBA00022741"/>
    </source>
</evidence>
<gene>
    <name evidence="4" type="primary">moaD</name>
    <name evidence="4" type="ORF">F9802_07415</name>
</gene>
<dbReference type="CDD" id="cd00754">
    <property type="entry name" value="Ubl_MoaD"/>
    <property type="match status" value="1"/>
</dbReference>
<dbReference type="InterPro" id="IPR003749">
    <property type="entry name" value="ThiS/MoaD-like"/>
</dbReference>
<dbReference type="AlphaFoldDB" id="A0A6I1FH28"/>
<dbReference type="RefSeq" id="WP_152150529.1">
    <property type="nucleotide sequence ID" value="NZ_WEIO01000003.1"/>
</dbReference>
<dbReference type="PANTHER" id="PTHR33359:SF1">
    <property type="entry name" value="MOLYBDOPTERIN SYNTHASE SULFUR CARRIER SUBUNIT"/>
    <property type="match status" value="1"/>
</dbReference>
<organism evidence="4 5">
    <name type="scientific">Bacillus aerolatus</name>
    <dbReference type="NCBI Taxonomy" id="2653354"/>
    <lineage>
        <taxon>Bacteria</taxon>
        <taxon>Bacillati</taxon>
        <taxon>Bacillota</taxon>
        <taxon>Bacilli</taxon>
        <taxon>Bacillales</taxon>
        <taxon>Bacillaceae</taxon>
        <taxon>Bacillus</taxon>
    </lineage>
</organism>
<reference evidence="4 5" key="1">
    <citation type="submission" date="2019-10" db="EMBL/GenBank/DDBJ databases">
        <title>Bacillus aerolatum sp. nov., isolated from bioaerosol of sport playgrounds.</title>
        <authorList>
            <person name="Chen P."/>
            <person name="Zhang G."/>
        </authorList>
    </citation>
    <scope>NUCLEOTIDE SEQUENCE [LARGE SCALE GENOMIC DNA]</scope>
    <source>
        <strain evidence="4 5">CX253</strain>
    </source>
</reference>
<dbReference type="InterPro" id="IPR044672">
    <property type="entry name" value="MOCS2A"/>
</dbReference>
<dbReference type="EMBL" id="WEIO01000003">
    <property type="protein sequence ID" value="KAB7707566.1"/>
    <property type="molecule type" value="Genomic_DNA"/>
</dbReference>
<dbReference type="InterPro" id="IPR016155">
    <property type="entry name" value="Mopterin_synth/thiamin_S_b"/>
</dbReference>
<comment type="similarity">
    <text evidence="2">Belongs to the MoaD family.</text>
</comment>
<sequence length="81" mass="9110">MTVTVKFFAFLEEKLGFDSDTLDISHVKTVKQLKEEIQQRYPAVSNDIPYCMIAVDMEFKSDEEQLAAEKEIAVIPPVSGG</sequence>
<comment type="caution">
    <text evidence="4">The sequence shown here is derived from an EMBL/GenBank/DDBJ whole genome shotgun (WGS) entry which is preliminary data.</text>
</comment>
<evidence type="ECO:0000256" key="3">
    <source>
        <dbReference type="ARBA" id="ARBA00024247"/>
    </source>
</evidence>
<dbReference type="InterPro" id="IPR012675">
    <property type="entry name" value="Beta-grasp_dom_sf"/>
</dbReference>